<reference evidence="7 8" key="1">
    <citation type="submission" date="2021-03" db="EMBL/GenBank/DDBJ databases">
        <title>Genomic Encyclopedia of Type Strains, Phase IV (KMG-IV): sequencing the most valuable type-strain genomes for metagenomic binning, comparative biology and taxonomic classification.</title>
        <authorList>
            <person name="Goeker M."/>
        </authorList>
    </citation>
    <scope>NUCLEOTIDE SEQUENCE [LARGE SCALE GENOMIC DNA]</scope>
    <source>
        <strain evidence="7 8">DSM 27138</strain>
    </source>
</reference>
<dbReference type="InterPro" id="IPR013249">
    <property type="entry name" value="RNA_pol_sigma70_r4_t2"/>
</dbReference>
<evidence type="ECO:0000313" key="8">
    <source>
        <dbReference type="Proteomes" id="UP001519289"/>
    </source>
</evidence>
<dbReference type="SUPFAM" id="SSF88659">
    <property type="entry name" value="Sigma3 and sigma4 domains of RNA polymerase sigma factors"/>
    <property type="match status" value="1"/>
</dbReference>
<dbReference type="InterPro" id="IPR013324">
    <property type="entry name" value="RNA_pol_sigma_r3/r4-like"/>
</dbReference>
<keyword evidence="2" id="KW-0805">Transcription regulation</keyword>
<dbReference type="InterPro" id="IPR039425">
    <property type="entry name" value="RNA_pol_sigma-70-like"/>
</dbReference>
<accession>A0ABS4JN53</accession>
<dbReference type="Gene3D" id="1.10.10.10">
    <property type="entry name" value="Winged helix-like DNA-binding domain superfamily/Winged helix DNA-binding domain"/>
    <property type="match status" value="1"/>
</dbReference>
<protein>
    <submittedName>
        <fullName evidence="7">RNA polymerase sigma-70 factor (ECF subfamily)</fullName>
    </submittedName>
</protein>
<gene>
    <name evidence="7" type="ORF">J2Z79_000337</name>
</gene>
<dbReference type="CDD" id="cd06171">
    <property type="entry name" value="Sigma70_r4"/>
    <property type="match status" value="1"/>
</dbReference>
<dbReference type="InterPro" id="IPR007627">
    <property type="entry name" value="RNA_pol_sigma70_r2"/>
</dbReference>
<dbReference type="PANTHER" id="PTHR43133:SF51">
    <property type="entry name" value="RNA POLYMERASE SIGMA FACTOR"/>
    <property type="match status" value="1"/>
</dbReference>
<evidence type="ECO:0000259" key="5">
    <source>
        <dbReference type="Pfam" id="PF04542"/>
    </source>
</evidence>
<dbReference type="Gene3D" id="1.10.1740.10">
    <property type="match status" value="1"/>
</dbReference>
<evidence type="ECO:0000313" key="7">
    <source>
        <dbReference type="EMBL" id="MBP2016963.1"/>
    </source>
</evidence>
<evidence type="ECO:0000259" key="6">
    <source>
        <dbReference type="Pfam" id="PF08281"/>
    </source>
</evidence>
<dbReference type="Proteomes" id="UP001519289">
    <property type="component" value="Unassembled WGS sequence"/>
</dbReference>
<dbReference type="EMBL" id="JAGGLG010000002">
    <property type="protein sequence ID" value="MBP2016963.1"/>
    <property type="molecule type" value="Genomic_DNA"/>
</dbReference>
<dbReference type="RefSeq" id="WP_209465119.1">
    <property type="nucleotide sequence ID" value="NZ_JAGGLG010000002.1"/>
</dbReference>
<comment type="caution">
    <text evidence="7">The sequence shown here is derived from an EMBL/GenBank/DDBJ whole genome shotgun (WGS) entry which is preliminary data.</text>
</comment>
<dbReference type="InterPro" id="IPR036388">
    <property type="entry name" value="WH-like_DNA-bd_sf"/>
</dbReference>
<keyword evidence="3" id="KW-0731">Sigma factor</keyword>
<organism evidence="7 8">
    <name type="scientific">Symbiobacterium terraclitae</name>
    <dbReference type="NCBI Taxonomy" id="557451"/>
    <lineage>
        <taxon>Bacteria</taxon>
        <taxon>Bacillati</taxon>
        <taxon>Bacillota</taxon>
        <taxon>Clostridia</taxon>
        <taxon>Eubacteriales</taxon>
        <taxon>Symbiobacteriaceae</taxon>
        <taxon>Symbiobacterium</taxon>
    </lineage>
</organism>
<dbReference type="InterPro" id="IPR014284">
    <property type="entry name" value="RNA_pol_sigma-70_dom"/>
</dbReference>
<dbReference type="PANTHER" id="PTHR43133">
    <property type="entry name" value="RNA POLYMERASE ECF-TYPE SIGMA FACTO"/>
    <property type="match status" value="1"/>
</dbReference>
<evidence type="ECO:0000256" key="2">
    <source>
        <dbReference type="ARBA" id="ARBA00023015"/>
    </source>
</evidence>
<name>A0ABS4JN53_9FIRM</name>
<feature type="domain" description="RNA polymerase sigma-70 region 2" evidence="5">
    <location>
        <begin position="22"/>
        <end position="88"/>
    </location>
</feature>
<evidence type="ECO:0000256" key="1">
    <source>
        <dbReference type="ARBA" id="ARBA00010641"/>
    </source>
</evidence>
<dbReference type="SUPFAM" id="SSF88946">
    <property type="entry name" value="Sigma2 domain of RNA polymerase sigma factors"/>
    <property type="match status" value="1"/>
</dbReference>
<dbReference type="Pfam" id="PF04542">
    <property type="entry name" value="Sigma70_r2"/>
    <property type="match status" value="1"/>
</dbReference>
<dbReference type="NCBIfam" id="TIGR02937">
    <property type="entry name" value="sigma70-ECF"/>
    <property type="match status" value="1"/>
</dbReference>
<proteinExistence type="inferred from homology"/>
<comment type="similarity">
    <text evidence="1">Belongs to the sigma-70 factor family. ECF subfamily.</text>
</comment>
<sequence>MDRDSTIIELCQQGHSAGFARLVAAYQERVFRTAYTYVQNREDAQDLTQEVFLRTVRAIDSLDTARPLWPWLRRVTTNLALNLLKSRKEHLSLEQLPESALPAGAADEPAWTLLDLTRALAELPPLWRIVVTLRHQEDLSYEEIARLTELPVGTVKTYLFRARRLLRDRLATREE</sequence>
<dbReference type="InterPro" id="IPR013325">
    <property type="entry name" value="RNA_pol_sigma_r2"/>
</dbReference>
<evidence type="ECO:0000256" key="3">
    <source>
        <dbReference type="ARBA" id="ARBA00023082"/>
    </source>
</evidence>
<keyword evidence="4" id="KW-0804">Transcription</keyword>
<keyword evidence="8" id="KW-1185">Reference proteome</keyword>
<evidence type="ECO:0000256" key="4">
    <source>
        <dbReference type="ARBA" id="ARBA00023163"/>
    </source>
</evidence>
<dbReference type="Pfam" id="PF08281">
    <property type="entry name" value="Sigma70_r4_2"/>
    <property type="match status" value="1"/>
</dbReference>
<feature type="domain" description="RNA polymerase sigma factor 70 region 4 type 2" evidence="6">
    <location>
        <begin position="114"/>
        <end position="166"/>
    </location>
</feature>